<feature type="domain" description="DUF4099" evidence="3">
    <location>
        <begin position="148"/>
        <end position="227"/>
    </location>
</feature>
<evidence type="ECO:0000256" key="1">
    <source>
        <dbReference type="SAM" id="MobiDB-lite"/>
    </source>
</evidence>
<dbReference type="Pfam" id="PF13101">
    <property type="entry name" value="DUF3945"/>
    <property type="match status" value="1"/>
</dbReference>
<evidence type="ECO:0000259" key="3">
    <source>
        <dbReference type="Pfam" id="PF13351"/>
    </source>
</evidence>
<dbReference type="InterPro" id="IPR025343">
    <property type="entry name" value="DUF4099"/>
</dbReference>
<dbReference type="Proteomes" id="UP000679226">
    <property type="component" value="Chromosome"/>
</dbReference>
<gene>
    <name evidence="4" type="ORF">INE88_01052</name>
</gene>
<protein>
    <recommendedName>
        <fullName evidence="6">DUF3945 domain-containing protein</fullName>
    </recommendedName>
</protein>
<feature type="region of interest" description="Disordered" evidence="1">
    <location>
        <begin position="341"/>
        <end position="379"/>
    </location>
</feature>
<feature type="domain" description="DUF3945" evidence="2">
    <location>
        <begin position="290"/>
        <end position="340"/>
    </location>
</feature>
<evidence type="ECO:0000259" key="2">
    <source>
        <dbReference type="Pfam" id="PF13101"/>
    </source>
</evidence>
<proteinExistence type="predicted"/>
<evidence type="ECO:0008006" key="6">
    <source>
        <dbReference type="Google" id="ProtNLM"/>
    </source>
</evidence>
<dbReference type="EMBL" id="CP072227">
    <property type="protein sequence ID" value="QUT44262.1"/>
    <property type="molecule type" value="Genomic_DNA"/>
</dbReference>
<organism evidence="4 5">
    <name type="scientific">Bacteroides eggerthii</name>
    <dbReference type="NCBI Taxonomy" id="28111"/>
    <lineage>
        <taxon>Bacteria</taxon>
        <taxon>Pseudomonadati</taxon>
        <taxon>Bacteroidota</taxon>
        <taxon>Bacteroidia</taxon>
        <taxon>Bacteroidales</taxon>
        <taxon>Bacteroidaceae</taxon>
        <taxon>Bacteroides</taxon>
    </lineage>
</organism>
<evidence type="ECO:0000313" key="4">
    <source>
        <dbReference type="EMBL" id="QUT44262.1"/>
    </source>
</evidence>
<dbReference type="KEGG" id="beg:INE88_01052"/>
<accession>A0A975KDK8</accession>
<reference evidence="4" key="1">
    <citation type="journal article" date="2021" name="PLoS Genet.">
        <title>Mobile Type VI secretion system loci of the gut Bacteroidales display extensive intra-ecosystem transfer, multi-species spread and geographical clustering.</title>
        <authorList>
            <person name="Garcia-Bayona L."/>
            <person name="Coyne M.J."/>
            <person name="Comstock L.E."/>
        </authorList>
    </citation>
    <scope>NUCLEOTIDE SEQUENCE</scope>
    <source>
        <strain evidence="4">CL11T00C20</strain>
    </source>
</reference>
<sequence>MAKIVILPPETIHSLLNLTVMQEVQPAAQGSENATQEQGYLMAYDKREQKAKGVKGIAANGELETLEANERNKGQFIRVDRFGNFFTNFGKNFLYQYNNPTRFSLYRMEESCPVEQAAKKIEDAQQPQNESLRRELSKNNRIYNNHFFNEREINWEQAARYGLTPDVLRQTGDMEKLLQGRQSGIAYDISMNTELGRQKGDAKLSLFRDEDGAVKFDLHFIRQAPKVGQEYRGYKLEEDVLEALNRTGNAGRIVNLVTDYRTREMKPCYLSKDPITNEMFFFPADQARHPRKIKDYALSDKEYADYAAGKEVPIEFRSSNGKVYQTSIQMSAAERGTEFLWERSTKKPEKRQAQEQAAGLKEAAGKPARRTRQSVTPKM</sequence>
<evidence type="ECO:0000313" key="5">
    <source>
        <dbReference type="Proteomes" id="UP000679226"/>
    </source>
</evidence>
<feature type="compositionally biased region" description="Basic and acidic residues" evidence="1">
    <location>
        <begin position="341"/>
        <end position="353"/>
    </location>
</feature>
<dbReference type="AlphaFoldDB" id="A0A975KDK8"/>
<name>A0A975KDK8_9BACE</name>
<dbReference type="Pfam" id="PF13351">
    <property type="entry name" value="DUF4099"/>
    <property type="match status" value="1"/>
</dbReference>
<dbReference type="InterPro" id="IPR025222">
    <property type="entry name" value="DUF3945"/>
</dbReference>